<dbReference type="RefSeq" id="WP_255226470.1">
    <property type="nucleotide sequence ID" value="NZ_JAJEKE010000003.1"/>
</dbReference>
<reference evidence="14 15" key="1">
    <citation type="submission" date="2021-10" db="EMBL/GenBank/DDBJ databases">
        <title>Lutispora strain m25 sp. nov., a thermophilic, non-spore-forming bacterium isolated from a lab-scale methanogenic bioreactor digesting anaerobic sludge.</title>
        <authorList>
            <person name="El Houari A."/>
            <person name="Mcdonald J."/>
        </authorList>
    </citation>
    <scope>NUCLEOTIDE SEQUENCE [LARGE SCALE GENOMIC DNA]</scope>
    <source>
        <strain evidence="15">m25</strain>
    </source>
</reference>
<keyword evidence="6 10" id="KW-1133">Transmembrane helix</keyword>
<feature type="transmembrane region" description="Helical" evidence="11">
    <location>
        <begin position="95"/>
        <end position="111"/>
    </location>
</feature>
<feature type="domain" description="CBS" evidence="12">
    <location>
        <begin position="269"/>
        <end position="326"/>
    </location>
</feature>
<dbReference type="CDD" id="cd04590">
    <property type="entry name" value="CBS_pair_CorC_HlyC_assoc"/>
    <property type="match status" value="1"/>
</dbReference>
<dbReference type="SMART" id="SM01091">
    <property type="entry name" value="CorC_HlyC"/>
    <property type="match status" value="1"/>
</dbReference>
<dbReference type="InterPro" id="IPR036318">
    <property type="entry name" value="FAD-bd_PCMH-like_sf"/>
</dbReference>
<dbReference type="PROSITE" id="PS51846">
    <property type="entry name" value="CNNM"/>
    <property type="match status" value="1"/>
</dbReference>
<evidence type="ECO:0000259" key="13">
    <source>
        <dbReference type="PROSITE" id="PS51846"/>
    </source>
</evidence>
<dbReference type="Pfam" id="PF03471">
    <property type="entry name" value="CorC_HlyC"/>
    <property type="match status" value="1"/>
</dbReference>
<keyword evidence="5" id="KW-0677">Repeat</keyword>
<evidence type="ECO:0000313" key="15">
    <source>
        <dbReference type="Proteomes" id="UP001651880"/>
    </source>
</evidence>
<keyword evidence="3" id="KW-1003">Cell membrane</keyword>
<protein>
    <submittedName>
        <fullName evidence="14">Hemolysin family protein</fullName>
    </submittedName>
</protein>
<evidence type="ECO:0000256" key="1">
    <source>
        <dbReference type="ARBA" id="ARBA00004651"/>
    </source>
</evidence>
<feature type="transmembrane region" description="Helical" evidence="11">
    <location>
        <begin position="6"/>
        <end position="29"/>
    </location>
</feature>
<dbReference type="SUPFAM" id="SSF54631">
    <property type="entry name" value="CBS-domain pair"/>
    <property type="match status" value="1"/>
</dbReference>
<evidence type="ECO:0000313" key="14">
    <source>
        <dbReference type="EMBL" id="MCQ1528947.1"/>
    </source>
</evidence>
<dbReference type="InterPro" id="IPR046342">
    <property type="entry name" value="CBS_dom_sf"/>
</dbReference>
<accession>A0ABT1NCF8</accession>
<evidence type="ECO:0000256" key="7">
    <source>
        <dbReference type="ARBA" id="ARBA00023122"/>
    </source>
</evidence>
<evidence type="ECO:0000256" key="8">
    <source>
        <dbReference type="ARBA" id="ARBA00023136"/>
    </source>
</evidence>
<name>A0ABT1NCF8_9FIRM</name>
<keyword evidence="7 9" id="KW-0129">CBS domain</keyword>
<sequence>MDDGSWIQIILLVLLTIGAAYCAASEIAYASLNKIRLKNYADNGDKRAKTAMYISNNFDKALTTILIGNNITHIGFASLATLISTQLWGMGSVKYTTIVSTIVVFLISEMIPKSYGKANNLKFALAVSGSLCALMKIFSPVAYFFTLVSRSISKLFPEKQEPAITEEEFYDIIETADEEGILDRGKQDLVNSALDFDDITVGDIFTSREDIVALDIDSTQEEILEKIKTQKYSRLPVYRGTIDNIIGILQVRKFLKLYIKHDVFEIQDLLLEPHFIKRKEPIDDMLKRMSSKKFHMSIVVDDSGKTLGLVTVEDILEELVGEIWDEDDVVNDEFLKLGGERYEISGDLTVSEVFERIGLQCGDNEIGALSISQWAREHFDCEPCEGHSFRDKNLEVSVLHSDSGRITKVILKLLE</sequence>
<dbReference type="InterPro" id="IPR016169">
    <property type="entry name" value="FAD-bd_PCMH_sub2"/>
</dbReference>
<keyword evidence="8 10" id="KW-0472">Membrane</keyword>
<dbReference type="SUPFAM" id="SSF56176">
    <property type="entry name" value="FAD-binding/transporter-associated domain-like"/>
    <property type="match status" value="1"/>
</dbReference>
<dbReference type="Pfam" id="PF01595">
    <property type="entry name" value="CNNM"/>
    <property type="match status" value="1"/>
</dbReference>
<dbReference type="PANTHER" id="PTHR22777">
    <property type="entry name" value="HEMOLYSIN-RELATED"/>
    <property type="match status" value="1"/>
</dbReference>
<feature type="transmembrane region" description="Helical" evidence="11">
    <location>
        <begin position="61"/>
        <end position="83"/>
    </location>
</feature>
<evidence type="ECO:0000259" key="12">
    <source>
        <dbReference type="PROSITE" id="PS51371"/>
    </source>
</evidence>
<evidence type="ECO:0000256" key="3">
    <source>
        <dbReference type="ARBA" id="ARBA00022475"/>
    </source>
</evidence>
<dbReference type="InterPro" id="IPR000644">
    <property type="entry name" value="CBS_dom"/>
</dbReference>
<comment type="subcellular location">
    <subcellularLocation>
        <location evidence="1">Cell membrane</location>
        <topology evidence="1">Multi-pass membrane protein</topology>
    </subcellularLocation>
</comment>
<dbReference type="PROSITE" id="PS51371">
    <property type="entry name" value="CBS"/>
    <property type="match status" value="2"/>
</dbReference>
<keyword evidence="15" id="KW-1185">Reference proteome</keyword>
<feature type="domain" description="CBS" evidence="12">
    <location>
        <begin position="206"/>
        <end position="266"/>
    </location>
</feature>
<evidence type="ECO:0000256" key="11">
    <source>
        <dbReference type="SAM" id="Phobius"/>
    </source>
</evidence>
<evidence type="ECO:0000256" key="5">
    <source>
        <dbReference type="ARBA" id="ARBA00022737"/>
    </source>
</evidence>
<dbReference type="InterPro" id="IPR044751">
    <property type="entry name" value="Ion_transp-like_CBS"/>
</dbReference>
<evidence type="ECO:0000256" key="6">
    <source>
        <dbReference type="ARBA" id="ARBA00022989"/>
    </source>
</evidence>
<comment type="similarity">
    <text evidence="2">Belongs to the UPF0053 family.</text>
</comment>
<gene>
    <name evidence="14" type="ORF">LJD61_05220</name>
</gene>
<evidence type="ECO:0000256" key="9">
    <source>
        <dbReference type="PROSITE-ProRule" id="PRU00703"/>
    </source>
</evidence>
<keyword evidence="4 10" id="KW-0812">Transmembrane</keyword>
<evidence type="ECO:0000256" key="4">
    <source>
        <dbReference type="ARBA" id="ARBA00022692"/>
    </source>
</evidence>
<evidence type="ECO:0000256" key="2">
    <source>
        <dbReference type="ARBA" id="ARBA00006337"/>
    </source>
</evidence>
<dbReference type="Gene3D" id="3.30.465.10">
    <property type="match status" value="1"/>
</dbReference>
<feature type="domain" description="CNNM transmembrane" evidence="13">
    <location>
        <begin position="1"/>
        <end position="186"/>
    </location>
</feature>
<dbReference type="Gene3D" id="3.10.580.10">
    <property type="entry name" value="CBS-domain"/>
    <property type="match status" value="1"/>
</dbReference>
<dbReference type="Proteomes" id="UP001651880">
    <property type="component" value="Unassembled WGS sequence"/>
</dbReference>
<dbReference type="PANTHER" id="PTHR22777:SF32">
    <property type="entry name" value="UPF0053 INNER MEMBRANE PROTEIN YFJD"/>
    <property type="match status" value="1"/>
</dbReference>
<dbReference type="EMBL" id="JAJEKE010000003">
    <property type="protein sequence ID" value="MCQ1528947.1"/>
    <property type="molecule type" value="Genomic_DNA"/>
</dbReference>
<dbReference type="InterPro" id="IPR002550">
    <property type="entry name" value="CNNM"/>
</dbReference>
<evidence type="ECO:0000256" key="10">
    <source>
        <dbReference type="PROSITE-ProRule" id="PRU01193"/>
    </source>
</evidence>
<feature type="transmembrane region" description="Helical" evidence="11">
    <location>
        <begin position="123"/>
        <end position="145"/>
    </location>
</feature>
<dbReference type="SMART" id="SM00116">
    <property type="entry name" value="CBS"/>
    <property type="match status" value="2"/>
</dbReference>
<dbReference type="Pfam" id="PF00571">
    <property type="entry name" value="CBS"/>
    <property type="match status" value="2"/>
</dbReference>
<proteinExistence type="inferred from homology"/>
<comment type="caution">
    <text evidence="14">The sequence shown here is derived from an EMBL/GenBank/DDBJ whole genome shotgun (WGS) entry which is preliminary data.</text>
</comment>
<organism evidence="14 15">
    <name type="scientific">Lutispora saccharofermentans</name>
    <dbReference type="NCBI Taxonomy" id="3024236"/>
    <lineage>
        <taxon>Bacteria</taxon>
        <taxon>Bacillati</taxon>
        <taxon>Bacillota</taxon>
        <taxon>Clostridia</taxon>
        <taxon>Lutisporales</taxon>
        <taxon>Lutisporaceae</taxon>
        <taxon>Lutispora</taxon>
    </lineage>
</organism>
<dbReference type="InterPro" id="IPR005170">
    <property type="entry name" value="Transptr-assoc_dom"/>
</dbReference>